<evidence type="ECO:0000313" key="1">
    <source>
        <dbReference type="EMBL" id="TPX15372.1"/>
    </source>
</evidence>
<name>A0A507AZF7_9PEZI</name>
<accession>A0A507AZF7</accession>
<dbReference type="OrthoDB" id="5242801at2759"/>
<dbReference type="RefSeq" id="XP_030997083.1">
    <property type="nucleotide sequence ID" value="XM_031139083.1"/>
</dbReference>
<comment type="caution">
    <text evidence="1">The sequence shown here is derived from an EMBL/GenBank/DDBJ whole genome shotgun (WGS) entry which is preliminary data.</text>
</comment>
<keyword evidence="2" id="KW-1185">Reference proteome</keyword>
<dbReference type="Proteomes" id="UP000319257">
    <property type="component" value="Unassembled WGS sequence"/>
</dbReference>
<protein>
    <submittedName>
        <fullName evidence="1">Uncharacterized protein</fullName>
    </submittedName>
</protein>
<proteinExistence type="predicted"/>
<reference evidence="1 2" key="1">
    <citation type="submission" date="2019-06" db="EMBL/GenBank/DDBJ databases">
        <title>Draft genome sequence of the filamentous fungus Phialemoniopsis curvata isolated from diesel fuel.</title>
        <authorList>
            <person name="Varaljay V.A."/>
            <person name="Lyon W.J."/>
            <person name="Crouch A.L."/>
            <person name="Drake C.E."/>
            <person name="Hollomon J.M."/>
            <person name="Nadeau L.J."/>
            <person name="Nunn H.S."/>
            <person name="Stevenson B.S."/>
            <person name="Bojanowski C.L."/>
            <person name="Crookes-Goodson W.J."/>
        </authorList>
    </citation>
    <scope>NUCLEOTIDE SEQUENCE [LARGE SCALE GENOMIC DNA]</scope>
    <source>
        <strain evidence="1 2">D216</strain>
    </source>
</reference>
<dbReference type="AlphaFoldDB" id="A0A507AZF7"/>
<gene>
    <name evidence="1" type="ORF">E0L32_004649</name>
</gene>
<evidence type="ECO:0000313" key="2">
    <source>
        <dbReference type="Proteomes" id="UP000319257"/>
    </source>
</evidence>
<organism evidence="1 2">
    <name type="scientific">Thyridium curvatum</name>
    <dbReference type="NCBI Taxonomy" id="1093900"/>
    <lineage>
        <taxon>Eukaryota</taxon>
        <taxon>Fungi</taxon>
        <taxon>Dikarya</taxon>
        <taxon>Ascomycota</taxon>
        <taxon>Pezizomycotina</taxon>
        <taxon>Sordariomycetes</taxon>
        <taxon>Sordariomycetidae</taxon>
        <taxon>Thyridiales</taxon>
        <taxon>Thyridiaceae</taxon>
        <taxon>Thyridium</taxon>
    </lineage>
</organism>
<dbReference type="GeneID" id="41972096"/>
<dbReference type="STRING" id="1093900.A0A507AZF7"/>
<dbReference type="InParanoid" id="A0A507AZF7"/>
<dbReference type="EMBL" id="SKBQ01000022">
    <property type="protein sequence ID" value="TPX15372.1"/>
    <property type="molecule type" value="Genomic_DNA"/>
</dbReference>
<sequence>MFNIHTRRLAGWEFWGSCYDVMPLSEPELDPTAYQYADDRMMDRPLHENYGRMRVDSVGDIESMLRELAFDDDSIAAGDLSDTSLQIDTDRETALVSIVTMPEPMDVDKDTAEEEDTCMQEHEEDTCMQEHMDGDLLLHRRVDFKKSKASRRMVPITTSAKKRHLAQGHDRKPESGFTQLGRLATVSRLSNRLLGRDPISTFAGNCEDLLPRWIALLRETTFPGDITSTDSRIPRAFRAVDSILCGQDRPLLQRLASVQLARLFQTVKDIIKSDRHHRRIDRVPYSRDANLAMNIYMSAQETQSNARSLRIKLEQSRKRFSKRWSLLAVSSPLFVLVYTDAAEAVVRDFKKVDNSTLAMVAARISKTCPHRLVGVCAGISRAAEVAATSGNWVDPLSFSSERIRQCLLL</sequence>